<dbReference type="Proteomes" id="UP000294980">
    <property type="component" value="Unassembled WGS sequence"/>
</dbReference>
<proteinExistence type="inferred from homology"/>
<keyword evidence="4" id="KW-1185">Reference proteome</keyword>
<comment type="similarity">
    <text evidence="1">Belongs to the RelE toxin family.</text>
</comment>
<dbReference type="Gene3D" id="3.30.2310.20">
    <property type="entry name" value="RelE-like"/>
    <property type="match status" value="1"/>
</dbReference>
<organism evidence="3 4">
    <name type="scientific">Chromatocurvus halotolerans</name>
    <dbReference type="NCBI Taxonomy" id="1132028"/>
    <lineage>
        <taxon>Bacteria</taxon>
        <taxon>Pseudomonadati</taxon>
        <taxon>Pseudomonadota</taxon>
        <taxon>Gammaproteobacteria</taxon>
        <taxon>Cellvibrionales</taxon>
        <taxon>Halieaceae</taxon>
        <taxon>Chromatocurvus</taxon>
    </lineage>
</organism>
<name>A0A4R2KPW7_9GAMM</name>
<evidence type="ECO:0000256" key="1">
    <source>
        <dbReference type="ARBA" id="ARBA00006226"/>
    </source>
</evidence>
<dbReference type="PANTHER" id="PTHR35601">
    <property type="entry name" value="TOXIN RELE"/>
    <property type="match status" value="1"/>
</dbReference>
<dbReference type="InterPro" id="IPR007712">
    <property type="entry name" value="RelE/ParE_toxin"/>
</dbReference>
<evidence type="ECO:0000313" key="3">
    <source>
        <dbReference type="EMBL" id="TCO74707.1"/>
    </source>
</evidence>
<dbReference type="OrthoDB" id="5570653at2"/>
<gene>
    <name evidence="3" type="ORF">EV688_11266</name>
</gene>
<dbReference type="RefSeq" id="WP_117318758.1">
    <property type="nucleotide sequence ID" value="NZ_QQSW01000015.1"/>
</dbReference>
<protein>
    <submittedName>
        <fullName evidence="3">mRNA interferase RelE/StbE</fullName>
    </submittedName>
</protein>
<evidence type="ECO:0000313" key="4">
    <source>
        <dbReference type="Proteomes" id="UP000294980"/>
    </source>
</evidence>
<dbReference type="EMBL" id="SLWX01000012">
    <property type="protein sequence ID" value="TCO74707.1"/>
    <property type="molecule type" value="Genomic_DNA"/>
</dbReference>
<comment type="caution">
    <text evidence="3">The sequence shown here is derived from an EMBL/GenBank/DDBJ whole genome shotgun (WGS) entry which is preliminary data.</text>
</comment>
<sequence>MAKYKLFFKASVAKDLRAIPKKDVTRILQRIDALQDQPRPAGCEKLSGEERFRVRQGNYRIVYEIEDLYLIVTVIRVGHRRQVYLPR</sequence>
<reference evidence="3 4" key="1">
    <citation type="submission" date="2019-03" db="EMBL/GenBank/DDBJ databases">
        <title>Genomic Encyclopedia of Type Strains, Phase IV (KMG-IV): sequencing the most valuable type-strain genomes for metagenomic binning, comparative biology and taxonomic classification.</title>
        <authorList>
            <person name="Goeker M."/>
        </authorList>
    </citation>
    <scope>NUCLEOTIDE SEQUENCE [LARGE SCALE GENOMIC DNA]</scope>
    <source>
        <strain evidence="3 4">DSM 23344</strain>
    </source>
</reference>
<accession>A0A4R2KPW7</accession>
<dbReference type="PANTHER" id="PTHR35601:SF1">
    <property type="entry name" value="TOXIN RELE"/>
    <property type="match status" value="1"/>
</dbReference>
<evidence type="ECO:0000256" key="2">
    <source>
        <dbReference type="ARBA" id="ARBA00022649"/>
    </source>
</evidence>
<keyword evidence="2" id="KW-1277">Toxin-antitoxin system</keyword>
<dbReference type="Pfam" id="PF05016">
    <property type="entry name" value="ParE_toxin"/>
    <property type="match status" value="1"/>
</dbReference>
<dbReference type="InterPro" id="IPR035093">
    <property type="entry name" value="RelE/ParE_toxin_dom_sf"/>
</dbReference>
<dbReference type="AlphaFoldDB" id="A0A4R2KPW7"/>
<dbReference type="SUPFAM" id="SSF143011">
    <property type="entry name" value="RelE-like"/>
    <property type="match status" value="1"/>
</dbReference>